<evidence type="ECO:0000256" key="2">
    <source>
        <dbReference type="ARBA" id="ARBA00022475"/>
    </source>
</evidence>
<dbReference type="InterPro" id="IPR050445">
    <property type="entry name" value="Bact_polysacc_biosynth/exp"/>
</dbReference>
<dbReference type="OrthoDB" id="1522571at2"/>
<reference evidence="8 9" key="1">
    <citation type="submission" date="2018-03" db="EMBL/GenBank/DDBJ databases">
        <title>Genomic Encyclopedia of Archaeal and Bacterial Type Strains, Phase II (KMG-II): from individual species to whole genera.</title>
        <authorList>
            <person name="Goeker M."/>
        </authorList>
    </citation>
    <scope>NUCLEOTIDE SEQUENCE [LARGE SCALE GENOMIC DNA]</scope>
    <source>
        <strain evidence="8 9">DSM 28057</strain>
    </source>
</reference>
<evidence type="ECO:0000259" key="7">
    <source>
        <dbReference type="Pfam" id="PF02706"/>
    </source>
</evidence>
<feature type="transmembrane region" description="Helical" evidence="6">
    <location>
        <begin position="29"/>
        <end position="49"/>
    </location>
</feature>
<name>A0A2P8EA02_9BACT</name>
<dbReference type="InterPro" id="IPR003856">
    <property type="entry name" value="LPS_length_determ_N"/>
</dbReference>
<evidence type="ECO:0000256" key="3">
    <source>
        <dbReference type="ARBA" id="ARBA00022692"/>
    </source>
</evidence>
<evidence type="ECO:0000313" key="9">
    <source>
        <dbReference type="Proteomes" id="UP000240708"/>
    </source>
</evidence>
<evidence type="ECO:0000256" key="5">
    <source>
        <dbReference type="ARBA" id="ARBA00023136"/>
    </source>
</evidence>
<accession>A0A2P8EA02</accession>
<comment type="caution">
    <text evidence="8">The sequence shown here is derived from an EMBL/GenBank/DDBJ whole genome shotgun (WGS) entry which is preliminary data.</text>
</comment>
<sequence length="366" mass="40962">MSDRQMNSFEDEIDLLALSKTVWNRKKTVLGMALVFVLIGLVISLISPVEYTASSVFIPQTSDSVKPGGSLGGLASLAGINLGALGGSAEIPPSLYPKIVSSVPFRKALLNAKIHVNGFKEPVSYKEFYDQIYKPSLLEILKKYTVELPALILEFLRGTPEEKNISSDNSLILVSEDENKHFKRLDSQLTVTPNEKEGFVSLSFVMPDPIMSAEMAKFAEELLQKEVINFKILNAKEQLNFTQVRFEEKKMEFEKIQKELAIFRDRNQNLSSASVSNRLQSLEAEFNFSLSVYNELAKQLEQAKLQVAKDTPVLSIIQPVTVPIKKSSPNRPLIIFIFGLLGIIFSVGIIIGHELIQDLKVRWNKV</sequence>
<dbReference type="AlphaFoldDB" id="A0A2P8EA02"/>
<keyword evidence="4 6" id="KW-1133">Transmembrane helix</keyword>
<evidence type="ECO:0000256" key="4">
    <source>
        <dbReference type="ARBA" id="ARBA00022989"/>
    </source>
</evidence>
<keyword evidence="9" id="KW-1185">Reference proteome</keyword>
<dbReference type="GO" id="GO:0005886">
    <property type="term" value="C:plasma membrane"/>
    <property type="evidence" value="ECO:0007669"/>
    <property type="project" value="UniProtKB-SubCell"/>
</dbReference>
<dbReference type="GO" id="GO:0004713">
    <property type="term" value="F:protein tyrosine kinase activity"/>
    <property type="evidence" value="ECO:0007669"/>
    <property type="project" value="TreeGrafter"/>
</dbReference>
<comment type="subcellular location">
    <subcellularLocation>
        <location evidence="1">Cell membrane</location>
        <topology evidence="1">Multi-pass membrane protein</topology>
    </subcellularLocation>
</comment>
<dbReference type="Proteomes" id="UP000240708">
    <property type="component" value="Unassembled WGS sequence"/>
</dbReference>
<keyword evidence="5 6" id="KW-0472">Membrane</keyword>
<evidence type="ECO:0000256" key="6">
    <source>
        <dbReference type="SAM" id="Phobius"/>
    </source>
</evidence>
<dbReference type="RefSeq" id="WP_106566250.1">
    <property type="nucleotide sequence ID" value="NZ_PYGF01000002.1"/>
</dbReference>
<keyword evidence="2" id="KW-1003">Cell membrane</keyword>
<gene>
    <name evidence="8" type="ORF">CLV48_102121</name>
</gene>
<proteinExistence type="predicted"/>
<dbReference type="PANTHER" id="PTHR32309">
    <property type="entry name" value="TYROSINE-PROTEIN KINASE"/>
    <property type="match status" value="1"/>
</dbReference>
<organism evidence="8 9">
    <name type="scientific">Cecembia rubra</name>
    <dbReference type="NCBI Taxonomy" id="1485585"/>
    <lineage>
        <taxon>Bacteria</taxon>
        <taxon>Pseudomonadati</taxon>
        <taxon>Bacteroidota</taxon>
        <taxon>Cytophagia</taxon>
        <taxon>Cytophagales</taxon>
        <taxon>Cyclobacteriaceae</taxon>
        <taxon>Cecembia</taxon>
    </lineage>
</organism>
<dbReference type="EMBL" id="PYGF01000002">
    <property type="protein sequence ID" value="PSL06306.1"/>
    <property type="molecule type" value="Genomic_DNA"/>
</dbReference>
<dbReference type="Pfam" id="PF02706">
    <property type="entry name" value="Wzz"/>
    <property type="match status" value="1"/>
</dbReference>
<feature type="domain" description="Polysaccharide chain length determinant N-terminal" evidence="7">
    <location>
        <begin position="11"/>
        <end position="61"/>
    </location>
</feature>
<protein>
    <submittedName>
        <fullName evidence="8">LPS O-antigen subunit length determinant protein (WzzB/FepE family)</fullName>
    </submittedName>
</protein>
<dbReference type="PANTHER" id="PTHR32309:SF13">
    <property type="entry name" value="FERRIC ENTEROBACTIN TRANSPORT PROTEIN FEPE"/>
    <property type="match status" value="1"/>
</dbReference>
<keyword evidence="3 6" id="KW-0812">Transmembrane</keyword>
<evidence type="ECO:0000256" key="1">
    <source>
        <dbReference type="ARBA" id="ARBA00004651"/>
    </source>
</evidence>
<feature type="transmembrane region" description="Helical" evidence="6">
    <location>
        <begin position="333"/>
        <end position="356"/>
    </location>
</feature>
<evidence type="ECO:0000313" key="8">
    <source>
        <dbReference type="EMBL" id="PSL06306.1"/>
    </source>
</evidence>